<evidence type="ECO:0000313" key="2">
    <source>
        <dbReference type="EMBL" id="RST30382.1"/>
    </source>
</evidence>
<sequence length="409" mass="45626">MRHAWLWRHRGSFGAIEAGKSPRLLVDVSAIVQKDVHTGIQRVVRAVWSELKQRDGQGFTLVPVFATARHGYCQAPHDFLDRVRAPASPMLINVSRGDCFLGLDLSAHFLPKYRRQIRAWRASGVSVNVVVYDLLPLTHSQWFEKRTVEQFREWFETLSWEADQLLCISNQVAVDVAGRLGTMAAPRLIRIRKLNLGADIAASRPSAGMCLDVTRLLERLRTNDAILMVGTVEPRKAYDVALAAFEYIWHTAPQDAPDLVIVGKPGWKTQALQVKLRKHLHAGERLHWLPSVSDEGLCRLYEACKGVLVASHNEGFGLPLAEALAHGRPVLARDLPVFRENQSSGIQFFTQDDPRSLGKRLIELARSASLTDGDIEHRAWSKTVADLLEVLGIKATPTPSAMPLLRTAS</sequence>
<dbReference type="PANTHER" id="PTHR46401:SF9">
    <property type="entry name" value="MANNOSYLTRANSFERASE A"/>
    <property type="match status" value="1"/>
</dbReference>
<evidence type="ECO:0000259" key="1">
    <source>
        <dbReference type="Pfam" id="PF00534"/>
    </source>
</evidence>
<dbReference type="Pfam" id="PF00534">
    <property type="entry name" value="Glycos_transf_1"/>
    <property type="match status" value="1"/>
</dbReference>
<dbReference type="GO" id="GO:0016757">
    <property type="term" value="F:glycosyltransferase activity"/>
    <property type="evidence" value="ECO:0007669"/>
    <property type="project" value="InterPro"/>
</dbReference>
<dbReference type="Proteomes" id="UP000274661">
    <property type="component" value="Unassembled WGS sequence"/>
</dbReference>
<dbReference type="CDD" id="cd03809">
    <property type="entry name" value="GT4_MtfB-like"/>
    <property type="match status" value="1"/>
</dbReference>
<accession>A0A429V922</accession>
<name>A0A429V922_9SPHN</name>
<dbReference type="Gene3D" id="3.40.50.2000">
    <property type="entry name" value="Glycogen Phosphorylase B"/>
    <property type="match status" value="2"/>
</dbReference>
<comment type="caution">
    <text evidence="2">The sequence shown here is derived from an EMBL/GenBank/DDBJ whole genome shotgun (WGS) entry which is preliminary data.</text>
</comment>
<reference evidence="2 3" key="1">
    <citation type="submission" date="2018-12" db="EMBL/GenBank/DDBJ databases">
        <title>Sphingomonas sp. HMF7854 Genome sequencing and assembly.</title>
        <authorList>
            <person name="Cha I."/>
            <person name="Kang H."/>
            <person name="Kim H."/>
            <person name="Kang J."/>
            <person name="Joh K."/>
        </authorList>
    </citation>
    <scope>NUCLEOTIDE SEQUENCE [LARGE SCALE GENOMIC DNA]</scope>
    <source>
        <strain evidence="2 3">HMF7854</strain>
    </source>
</reference>
<evidence type="ECO:0000313" key="3">
    <source>
        <dbReference type="Proteomes" id="UP000274661"/>
    </source>
</evidence>
<proteinExistence type="predicted"/>
<keyword evidence="2" id="KW-0808">Transferase</keyword>
<gene>
    <name evidence="2" type="ORF">HMF7854_05760</name>
</gene>
<dbReference type="AlphaFoldDB" id="A0A429V922"/>
<dbReference type="OrthoDB" id="9790710at2"/>
<protein>
    <submittedName>
        <fullName evidence="2">Glycosyltransferase family 1 protein</fullName>
    </submittedName>
</protein>
<dbReference type="PANTHER" id="PTHR46401">
    <property type="entry name" value="GLYCOSYLTRANSFERASE WBBK-RELATED"/>
    <property type="match status" value="1"/>
</dbReference>
<feature type="domain" description="Glycosyl transferase family 1" evidence="1">
    <location>
        <begin position="224"/>
        <end position="365"/>
    </location>
</feature>
<dbReference type="EMBL" id="RWJF01000001">
    <property type="protein sequence ID" value="RST30382.1"/>
    <property type="molecule type" value="Genomic_DNA"/>
</dbReference>
<organism evidence="2 3">
    <name type="scientific">Sphingomonas ginkgonis</name>
    <dbReference type="NCBI Taxonomy" id="2315330"/>
    <lineage>
        <taxon>Bacteria</taxon>
        <taxon>Pseudomonadati</taxon>
        <taxon>Pseudomonadota</taxon>
        <taxon>Alphaproteobacteria</taxon>
        <taxon>Sphingomonadales</taxon>
        <taxon>Sphingomonadaceae</taxon>
        <taxon>Sphingomonas</taxon>
    </lineage>
</organism>
<dbReference type="SUPFAM" id="SSF53756">
    <property type="entry name" value="UDP-Glycosyltransferase/glycogen phosphorylase"/>
    <property type="match status" value="1"/>
</dbReference>
<dbReference type="InterPro" id="IPR001296">
    <property type="entry name" value="Glyco_trans_1"/>
</dbReference>
<keyword evidence="3" id="KW-1185">Reference proteome</keyword>